<gene>
    <name evidence="2" type="ORF">B296_00000815</name>
</gene>
<evidence type="ECO:0000256" key="1">
    <source>
        <dbReference type="SAM" id="MobiDB-lite"/>
    </source>
</evidence>
<dbReference type="AlphaFoldDB" id="A0A427B547"/>
<feature type="non-terminal residue" evidence="2">
    <location>
        <position position="1"/>
    </location>
</feature>
<accession>A0A427B547</accession>
<proteinExistence type="predicted"/>
<comment type="caution">
    <text evidence="2">The sequence shown here is derived from an EMBL/GenBank/DDBJ whole genome shotgun (WGS) entry which is preliminary data.</text>
</comment>
<feature type="compositionally biased region" description="Gly residues" evidence="1">
    <location>
        <begin position="45"/>
        <end position="55"/>
    </location>
</feature>
<evidence type="ECO:0000313" key="3">
    <source>
        <dbReference type="Proteomes" id="UP000287651"/>
    </source>
</evidence>
<dbReference type="PANTHER" id="PTHR14000">
    <property type="entry name" value="FINGER CCCH DOMAIN PROTEIN, PUTATIVE (DUF3755)-RELATED"/>
    <property type="match status" value="1"/>
</dbReference>
<dbReference type="PANTHER" id="PTHR14000:SF1">
    <property type="entry name" value="HISTONE H2A DEUBIQUITINASE (DUF3755)"/>
    <property type="match status" value="1"/>
</dbReference>
<dbReference type="EMBL" id="AMZH03000467">
    <property type="protein sequence ID" value="RRT83590.1"/>
    <property type="molecule type" value="Genomic_DNA"/>
</dbReference>
<feature type="region of interest" description="Disordered" evidence="1">
    <location>
        <begin position="30"/>
        <end position="58"/>
    </location>
</feature>
<sequence>SFIPEIFITLMTLPMSGRHATAAASKAHASLANPSGNPDAANGGLLPGGAGGGASVPGNPSNGTMAAAAAVAGPAQALKHNPGLSIEWAAEEQAILEEGLSKYFGVCLDCRYASESIIVRYAKIAIQLRDKTVRDVALRCRWLTFYFLSQKKENSKRRKEDHNLTRKNKDKKLIECDNSLSINECVIFSLQERVTETSAKSSGHLGTRPNVLPYTPPMLPVDDDDISYKGFLSCVFSLNDMPEIMKQMPPLPVKLNEELANSILPRTTMPM</sequence>
<name>A0A427B547_ENSVE</name>
<organism evidence="2 3">
    <name type="scientific">Ensete ventricosum</name>
    <name type="common">Abyssinian banana</name>
    <name type="synonym">Musa ensete</name>
    <dbReference type="NCBI Taxonomy" id="4639"/>
    <lineage>
        <taxon>Eukaryota</taxon>
        <taxon>Viridiplantae</taxon>
        <taxon>Streptophyta</taxon>
        <taxon>Embryophyta</taxon>
        <taxon>Tracheophyta</taxon>
        <taxon>Spermatophyta</taxon>
        <taxon>Magnoliopsida</taxon>
        <taxon>Liliopsida</taxon>
        <taxon>Zingiberales</taxon>
        <taxon>Musaceae</taxon>
        <taxon>Ensete</taxon>
    </lineage>
</organism>
<evidence type="ECO:0000313" key="2">
    <source>
        <dbReference type="EMBL" id="RRT83590.1"/>
    </source>
</evidence>
<evidence type="ECO:0008006" key="4">
    <source>
        <dbReference type="Google" id="ProtNLM"/>
    </source>
</evidence>
<dbReference type="Proteomes" id="UP000287651">
    <property type="component" value="Unassembled WGS sequence"/>
</dbReference>
<reference evidence="2 3" key="1">
    <citation type="journal article" date="2014" name="Agronomy (Basel)">
        <title>A Draft Genome Sequence for Ensete ventricosum, the Drought-Tolerant Tree Against Hunger.</title>
        <authorList>
            <person name="Harrison J."/>
            <person name="Moore K.A."/>
            <person name="Paszkiewicz K."/>
            <person name="Jones T."/>
            <person name="Grant M."/>
            <person name="Ambacheew D."/>
            <person name="Muzemil S."/>
            <person name="Studholme D.J."/>
        </authorList>
    </citation>
    <scope>NUCLEOTIDE SEQUENCE [LARGE SCALE GENOMIC DNA]</scope>
</reference>
<protein>
    <recommendedName>
        <fullName evidence="4">Myb-like domain-containing protein</fullName>
    </recommendedName>
</protein>